<feature type="transmembrane region" description="Helical" evidence="1">
    <location>
        <begin position="37"/>
        <end position="54"/>
    </location>
</feature>
<evidence type="ECO:0000313" key="3">
    <source>
        <dbReference type="Proteomes" id="UP000185434"/>
    </source>
</evidence>
<keyword evidence="1" id="KW-0812">Transmembrane</keyword>
<dbReference type="NCBIfam" id="TIGR02234">
    <property type="entry name" value="trp_oprn_chp"/>
    <property type="match status" value="1"/>
</dbReference>
<dbReference type="InterPro" id="IPR011746">
    <property type="entry name" value="Trp_synth-assoc_CHP"/>
</dbReference>
<dbReference type="InterPro" id="IPR019051">
    <property type="entry name" value="Trp_biosyn_TM_oprn/chp"/>
</dbReference>
<organism evidence="2 3">
    <name type="scientific">Corynebacterium frankenforstense DSM 45800</name>
    <dbReference type="NCBI Taxonomy" id="1437875"/>
    <lineage>
        <taxon>Bacteria</taxon>
        <taxon>Bacillati</taxon>
        <taxon>Actinomycetota</taxon>
        <taxon>Actinomycetes</taxon>
        <taxon>Mycobacteriales</taxon>
        <taxon>Corynebacteriaceae</taxon>
        <taxon>Corynebacterium</taxon>
    </lineage>
</organism>
<reference evidence="2 3" key="1">
    <citation type="submission" date="2014-08" db="EMBL/GenBank/DDBJ databases">
        <title>Complete genome sequence of Corynebacterium frankenforstense ST18(T) (=DSM 45800(T)), isolated from raw cow milk.</title>
        <authorList>
            <person name="Ruckert C."/>
            <person name="Albersmeier A."/>
            <person name="Winkler A."/>
            <person name="Lipski A."/>
            <person name="Kalinowski J."/>
        </authorList>
    </citation>
    <scope>NUCLEOTIDE SEQUENCE [LARGE SCALE GENOMIC DNA]</scope>
    <source>
        <strain evidence="2 3">ST18</strain>
    </source>
</reference>
<keyword evidence="3" id="KW-1185">Reference proteome</keyword>
<dbReference type="Proteomes" id="UP000185434">
    <property type="component" value="Chromosome"/>
</dbReference>
<dbReference type="STRING" id="1437875.CFRA_07695"/>
<accession>A0A1L7CTH9</accession>
<evidence type="ECO:0000256" key="1">
    <source>
        <dbReference type="SAM" id="Phobius"/>
    </source>
</evidence>
<protein>
    <submittedName>
        <fullName evidence="2">Membrane protein</fullName>
    </submittedName>
</protein>
<feature type="transmembrane region" description="Helical" evidence="1">
    <location>
        <begin position="61"/>
        <end position="82"/>
    </location>
</feature>
<dbReference type="AlphaFoldDB" id="A0A1L7CTH9"/>
<dbReference type="EMBL" id="CP009247">
    <property type="protein sequence ID" value="APT89163.1"/>
    <property type="molecule type" value="Genomic_DNA"/>
</dbReference>
<name>A0A1L7CTH9_9CORY</name>
<dbReference type="Pfam" id="PF09534">
    <property type="entry name" value="Trp_oprn_chp"/>
    <property type="match status" value="1"/>
</dbReference>
<keyword evidence="1" id="KW-0472">Membrane</keyword>
<evidence type="ECO:0000313" key="2">
    <source>
        <dbReference type="EMBL" id="APT89163.1"/>
    </source>
</evidence>
<keyword evidence="1" id="KW-1133">Transmembrane helix</keyword>
<feature type="transmembrane region" description="Helical" evidence="1">
    <location>
        <begin position="122"/>
        <end position="144"/>
    </location>
</feature>
<sequence length="193" mass="20445">MIVWLGSRLTWVSVDSFDDKLGQTHHDIVGGSWATELTVAALLLVAAAAGSFVLRRVGRRVVGVIAALIAAAVAWIPLSLLLGGPDPDRVFGLLTSGADSQRADDPVALNSWAELTDVQLDALGPSIALAGAALALLAAVLIVVRPGTDAPKRTRFARGNQRRARVTRDLEEDPESGRVLWDALDADIDPTDR</sequence>
<dbReference type="KEGG" id="cfk:CFRA_07695"/>
<gene>
    <name evidence="2" type="ORF">CFRA_07695</name>
</gene>
<proteinExistence type="predicted"/>